<dbReference type="GO" id="GO:0046872">
    <property type="term" value="F:metal ion binding"/>
    <property type="evidence" value="ECO:0007669"/>
    <property type="project" value="UniProtKB-UniRule"/>
</dbReference>
<dbReference type="KEGG" id="dhy:DESAM_22348"/>
<keyword evidence="4" id="KW-0862">Zinc</keyword>
<dbReference type="PATRIC" id="fig|1121451.3.peg.2571"/>
<dbReference type="HOGENOM" id="CLU_021802_6_0_7"/>
<proteinExistence type="inferred from homology"/>
<keyword evidence="10" id="KW-1185">Reference proteome</keyword>
<name>L0REJ6_9BACT</name>
<feature type="binding site" evidence="7">
    <location>
        <position position="106"/>
    </location>
    <ligand>
        <name>Zn(2+)</name>
        <dbReference type="ChEBI" id="CHEBI:29105"/>
        <label>1</label>
    </ligand>
</feature>
<feature type="domain" description="Peptidase M20 dimerisation" evidence="8">
    <location>
        <begin position="179"/>
        <end position="271"/>
    </location>
</feature>
<evidence type="ECO:0000256" key="3">
    <source>
        <dbReference type="ARBA" id="ARBA00022801"/>
    </source>
</evidence>
<gene>
    <name evidence="9" type="ORF">DESAM_22348</name>
</gene>
<feature type="binding site" evidence="7">
    <location>
        <position position="106"/>
    </location>
    <ligand>
        <name>Zn(2+)</name>
        <dbReference type="ChEBI" id="CHEBI:29105"/>
        <label>2</label>
    </ligand>
</feature>
<evidence type="ECO:0000259" key="8">
    <source>
        <dbReference type="Pfam" id="PF07687"/>
    </source>
</evidence>
<dbReference type="PIRSF" id="PIRSF001123">
    <property type="entry name" value="PepA_GA"/>
    <property type="match status" value="1"/>
</dbReference>
<dbReference type="InterPro" id="IPR002933">
    <property type="entry name" value="Peptidase_M20"/>
</dbReference>
<dbReference type="Proteomes" id="UP000010808">
    <property type="component" value="Chromosome"/>
</dbReference>
<keyword evidence="2 7" id="KW-0479">Metal-binding</keyword>
<dbReference type="Pfam" id="PF07687">
    <property type="entry name" value="M20_dimer"/>
    <property type="match status" value="1"/>
</dbReference>
<dbReference type="Pfam" id="PF01546">
    <property type="entry name" value="Peptidase_M20"/>
    <property type="match status" value="1"/>
</dbReference>
<dbReference type="OrthoDB" id="9809784at2"/>
<dbReference type="AlphaFoldDB" id="L0REJ6"/>
<comment type="similarity">
    <text evidence="5">Belongs to the peptidase M42 family.</text>
</comment>
<evidence type="ECO:0000256" key="5">
    <source>
        <dbReference type="PIRNR" id="PIRNR001123"/>
    </source>
</evidence>
<evidence type="ECO:0000256" key="7">
    <source>
        <dbReference type="PIRSR" id="PIRSR001123-2"/>
    </source>
</evidence>
<comment type="cofactor">
    <cofactor evidence="7">
        <name>a divalent metal cation</name>
        <dbReference type="ChEBI" id="CHEBI:60240"/>
    </cofactor>
    <text evidence="7">Binds 2 divalent metal cations per subunit.</text>
</comment>
<organism evidence="9 10">
    <name type="scientific">Maridesulfovibrio hydrothermalis AM13 = DSM 14728</name>
    <dbReference type="NCBI Taxonomy" id="1121451"/>
    <lineage>
        <taxon>Bacteria</taxon>
        <taxon>Pseudomonadati</taxon>
        <taxon>Thermodesulfobacteriota</taxon>
        <taxon>Desulfovibrionia</taxon>
        <taxon>Desulfovibrionales</taxon>
        <taxon>Desulfovibrionaceae</taxon>
        <taxon>Maridesulfovibrio</taxon>
    </lineage>
</organism>
<dbReference type="STRING" id="1121451.DESAM_22348"/>
<feature type="active site" description="Proton acceptor" evidence="6">
    <location>
        <position position="139"/>
    </location>
</feature>
<dbReference type="PANTHER" id="PTHR42994">
    <property type="entry name" value="PEPTIDASE T"/>
    <property type="match status" value="1"/>
</dbReference>
<evidence type="ECO:0000313" key="9">
    <source>
        <dbReference type="EMBL" id="CCO24615.1"/>
    </source>
</evidence>
<dbReference type="SUPFAM" id="SSF53187">
    <property type="entry name" value="Zn-dependent exopeptidases"/>
    <property type="match status" value="1"/>
</dbReference>
<dbReference type="GO" id="GO:0004177">
    <property type="term" value="F:aminopeptidase activity"/>
    <property type="evidence" value="ECO:0007669"/>
    <property type="project" value="UniProtKB-UniRule"/>
</dbReference>
<sequence length="368" mass="38983">MINKERLLNLFLDLVKIDSPSLKEKDVAAFLIKLMEEKGYEVKVDKAGDACGGNTGNVFVRIPATCEGDPIAFSAHMDCVQPCIGVVPVVENGIVRSAGETVLGSDDKAGIAMIIEALTHLKEESIPHPEIFFMFSICEESGMHGAKNMDTALLPAKNVVVLDSGGKVGTLVVAAPAKAGINMTFAGKSAHAGIAPEDGVSAIQIAAEAVSNMNLLRIDECTTANLGRIEGGSVTNIVTDRATLTAEARSTNEESLNSQLKHMEKCCADAVEKVGGEYKFEYEISYPVLKVDESSPILHKVENCCKNIGITSSRIPTGGGSDANILYGKGYSVLTLGIGMTKVHTVDEYIEVSSLTDCANLVAEIMKG</sequence>
<dbReference type="RefSeq" id="WP_015337215.1">
    <property type="nucleotide sequence ID" value="NC_020055.1"/>
</dbReference>
<accession>L0REJ6</accession>
<evidence type="ECO:0000256" key="6">
    <source>
        <dbReference type="PIRSR" id="PIRSR001123-1"/>
    </source>
</evidence>
<evidence type="ECO:0000256" key="4">
    <source>
        <dbReference type="ARBA" id="ARBA00022833"/>
    </source>
</evidence>
<evidence type="ECO:0000256" key="2">
    <source>
        <dbReference type="ARBA" id="ARBA00022723"/>
    </source>
</evidence>
<dbReference type="EMBL" id="FO203522">
    <property type="protein sequence ID" value="CCO24615.1"/>
    <property type="molecule type" value="Genomic_DNA"/>
</dbReference>
<dbReference type="InterPro" id="IPR011650">
    <property type="entry name" value="Peptidase_M20_dimer"/>
</dbReference>
<dbReference type="NCBIfam" id="TIGR01883">
    <property type="entry name" value="PepT-like"/>
    <property type="match status" value="1"/>
</dbReference>
<evidence type="ECO:0000313" key="10">
    <source>
        <dbReference type="Proteomes" id="UP000010808"/>
    </source>
</evidence>
<dbReference type="InterPro" id="IPR010162">
    <property type="entry name" value="PepT-like"/>
</dbReference>
<keyword evidence="3" id="KW-0378">Hydrolase</keyword>
<dbReference type="Gene3D" id="3.40.630.10">
    <property type="entry name" value="Zn peptidases"/>
    <property type="match status" value="1"/>
</dbReference>
<evidence type="ECO:0000256" key="1">
    <source>
        <dbReference type="ARBA" id="ARBA00001947"/>
    </source>
</evidence>
<feature type="binding site" evidence="7">
    <location>
        <position position="140"/>
    </location>
    <ligand>
        <name>Zn(2+)</name>
        <dbReference type="ChEBI" id="CHEBI:29105"/>
        <label>2</label>
    </ligand>
</feature>
<dbReference type="Gene3D" id="3.30.70.360">
    <property type="match status" value="1"/>
</dbReference>
<dbReference type="SUPFAM" id="SSF55031">
    <property type="entry name" value="Bacterial exopeptidase dimerisation domain"/>
    <property type="match status" value="1"/>
</dbReference>
<feature type="binding site" evidence="7">
    <location>
        <position position="163"/>
    </location>
    <ligand>
        <name>Zn(2+)</name>
        <dbReference type="ChEBI" id="CHEBI:29105"/>
        <label>1</label>
    </ligand>
</feature>
<dbReference type="InterPro" id="IPR036264">
    <property type="entry name" value="Bact_exopeptidase_dim_dom"/>
</dbReference>
<dbReference type="eggNOG" id="COG2195">
    <property type="taxonomic scope" value="Bacteria"/>
</dbReference>
<dbReference type="InterPro" id="IPR008007">
    <property type="entry name" value="Peptidase_M42"/>
</dbReference>
<reference evidence="9 10" key="1">
    <citation type="submission" date="2012-10" db="EMBL/GenBank/DDBJ databases">
        <authorList>
            <person name="Genoscope - CEA"/>
        </authorList>
    </citation>
    <scope>NUCLEOTIDE SEQUENCE [LARGE SCALE GENOMIC DNA]</scope>
    <source>
        <strain evidence="10">AM13 / DSM 14728</strain>
    </source>
</reference>
<comment type="cofactor">
    <cofactor evidence="1">
        <name>Zn(2+)</name>
        <dbReference type="ChEBI" id="CHEBI:29105"/>
    </cofactor>
</comment>
<dbReference type="PANTHER" id="PTHR42994:SF2">
    <property type="entry name" value="PEPTIDASE"/>
    <property type="match status" value="1"/>
</dbReference>
<protein>
    <recommendedName>
        <fullName evidence="8">Peptidase M20 dimerisation domain-containing protein</fullName>
    </recommendedName>
</protein>